<dbReference type="InterPro" id="IPR050231">
    <property type="entry name" value="Iron_ascorbate_oxido_reductase"/>
</dbReference>
<keyword evidence="1 3" id="KW-0479">Metal-binding</keyword>
<dbReference type="OrthoDB" id="288590at2759"/>
<feature type="compositionally biased region" description="Polar residues" evidence="4">
    <location>
        <begin position="33"/>
        <end position="66"/>
    </location>
</feature>
<reference evidence="7" key="1">
    <citation type="journal article" date="2013" name="Nat. Genet.">
        <title>The Capsella rubella genome and the genomic consequences of rapid mating system evolution.</title>
        <authorList>
            <person name="Slotte T."/>
            <person name="Hazzouri K.M."/>
            <person name="Agren J.A."/>
            <person name="Koenig D."/>
            <person name="Maumus F."/>
            <person name="Guo Y.L."/>
            <person name="Steige K."/>
            <person name="Platts A.E."/>
            <person name="Escobar J.S."/>
            <person name="Newman L.K."/>
            <person name="Wang W."/>
            <person name="Mandakova T."/>
            <person name="Vello E."/>
            <person name="Smith L.M."/>
            <person name="Henz S.R."/>
            <person name="Steffen J."/>
            <person name="Takuno S."/>
            <person name="Brandvain Y."/>
            <person name="Coop G."/>
            <person name="Andolfatto P."/>
            <person name="Hu T.T."/>
            <person name="Blanchette M."/>
            <person name="Clark R.M."/>
            <person name="Quesneville H."/>
            <person name="Nordborg M."/>
            <person name="Gaut B.S."/>
            <person name="Lysak M.A."/>
            <person name="Jenkins J."/>
            <person name="Grimwood J."/>
            <person name="Chapman J."/>
            <person name="Prochnik S."/>
            <person name="Shu S."/>
            <person name="Rokhsar D."/>
            <person name="Schmutz J."/>
            <person name="Weigel D."/>
            <person name="Wright S.I."/>
        </authorList>
    </citation>
    <scope>NUCLEOTIDE SEQUENCE [LARGE SCALE GENOMIC DNA]</scope>
    <source>
        <strain evidence="7">cv. Monte Gargano</strain>
    </source>
</reference>
<dbReference type="PANTHER" id="PTHR47990">
    <property type="entry name" value="2-OXOGLUTARATE (2OG) AND FE(II)-DEPENDENT OXYGENASE SUPERFAMILY PROTEIN-RELATED"/>
    <property type="match status" value="1"/>
</dbReference>
<evidence type="ECO:0000313" key="6">
    <source>
        <dbReference type="EMBL" id="EOA13550.1"/>
    </source>
</evidence>
<dbReference type="SUPFAM" id="SSF51197">
    <property type="entry name" value="Clavaminate synthase-like"/>
    <property type="match status" value="1"/>
</dbReference>
<name>R0GML5_9BRAS</name>
<dbReference type="Pfam" id="PF14226">
    <property type="entry name" value="DIOX_N"/>
    <property type="match status" value="1"/>
</dbReference>
<dbReference type="GO" id="GO:0016491">
    <property type="term" value="F:oxidoreductase activity"/>
    <property type="evidence" value="ECO:0007669"/>
    <property type="project" value="UniProtKB-KW"/>
</dbReference>
<dbReference type="PROSITE" id="PS51471">
    <property type="entry name" value="FE2OG_OXY"/>
    <property type="match status" value="1"/>
</dbReference>
<comment type="similarity">
    <text evidence="3">Belongs to the iron/ascorbate-dependent oxidoreductase family.</text>
</comment>
<evidence type="ECO:0000256" key="1">
    <source>
        <dbReference type="ARBA" id="ARBA00022723"/>
    </source>
</evidence>
<proteinExistence type="inferred from homology"/>
<dbReference type="InterPro" id="IPR005123">
    <property type="entry name" value="Oxoglu/Fe-dep_dioxygenase_dom"/>
</dbReference>
<accession>R0GML5</accession>
<gene>
    <name evidence="6" type="ORF">CARUB_v10026612mg</name>
</gene>
<dbReference type="InterPro" id="IPR044861">
    <property type="entry name" value="IPNS-like_FE2OG_OXY"/>
</dbReference>
<organism evidence="6 7">
    <name type="scientific">Capsella rubella</name>
    <dbReference type="NCBI Taxonomy" id="81985"/>
    <lineage>
        <taxon>Eukaryota</taxon>
        <taxon>Viridiplantae</taxon>
        <taxon>Streptophyta</taxon>
        <taxon>Embryophyta</taxon>
        <taxon>Tracheophyta</taxon>
        <taxon>Spermatophyta</taxon>
        <taxon>Magnoliopsida</taxon>
        <taxon>eudicotyledons</taxon>
        <taxon>Gunneridae</taxon>
        <taxon>Pentapetalae</taxon>
        <taxon>rosids</taxon>
        <taxon>malvids</taxon>
        <taxon>Brassicales</taxon>
        <taxon>Brassicaceae</taxon>
        <taxon>Camelineae</taxon>
        <taxon>Capsella</taxon>
    </lineage>
</organism>
<feature type="domain" description="Fe2OG dioxygenase" evidence="5">
    <location>
        <begin position="233"/>
        <end position="331"/>
    </location>
</feature>
<dbReference type="InterPro" id="IPR026992">
    <property type="entry name" value="DIOX_N"/>
</dbReference>
<dbReference type="eggNOG" id="KOG0143">
    <property type="taxonomic scope" value="Eukaryota"/>
</dbReference>
<evidence type="ECO:0000259" key="5">
    <source>
        <dbReference type="PROSITE" id="PS51471"/>
    </source>
</evidence>
<evidence type="ECO:0000256" key="3">
    <source>
        <dbReference type="RuleBase" id="RU003682"/>
    </source>
</evidence>
<keyword evidence="2 3" id="KW-0408">Iron</keyword>
<dbReference type="InterPro" id="IPR027443">
    <property type="entry name" value="IPNS-like_sf"/>
</dbReference>
<dbReference type="EMBL" id="KB870812">
    <property type="protein sequence ID" value="EOA13550.1"/>
    <property type="molecule type" value="Genomic_DNA"/>
</dbReference>
<feature type="non-terminal residue" evidence="6">
    <location>
        <position position="1"/>
    </location>
</feature>
<evidence type="ECO:0000313" key="7">
    <source>
        <dbReference type="Proteomes" id="UP000029121"/>
    </source>
</evidence>
<dbReference type="Pfam" id="PF03171">
    <property type="entry name" value="2OG-FeII_Oxy"/>
    <property type="match status" value="1"/>
</dbReference>
<dbReference type="KEGG" id="crb:17875649"/>
<dbReference type="GO" id="GO:0046872">
    <property type="term" value="F:metal ion binding"/>
    <property type="evidence" value="ECO:0007669"/>
    <property type="project" value="UniProtKB-KW"/>
</dbReference>
<dbReference type="Gene3D" id="2.60.120.330">
    <property type="entry name" value="B-lactam Antibiotic, Isopenicillin N Synthase, Chain"/>
    <property type="match status" value="1"/>
</dbReference>
<protein>
    <recommendedName>
        <fullName evidence="5">Fe2OG dioxygenase domain-containing protein</fullName>
    </recommendedName>
</protein>
<keyword evidence="3" id="KW-0560">Oxidoreductase</keyword>
<dbReference type="Proteomes" id="UP000029121">
    <property type="component" value="Unassembled WGS sequence"/>
</dbReference>
<dbReference type="AlphaFoldDB" id="R0GML5"/>
<keyword evidence="7" id="KW-1185">Reference proteome</keyword>
<sequence length="372" mass="42267">SKHIPIESGKAKKRETEQTMNGTTMNGKKDQHTSPQSLLTETNTINLKKDQYTSPPSLLTETNTINGKKDQHTSPPSSLTEKLPVIDLSDPNEELITNQLVKASEEWGIFQVVNHGIPAELMQQLQDSGRKFFELPVSEKETVRKPADSTDMEGYFTKDPKNFKAWGDHLLHKISPPSSVNYRYWPKNPSDYREVTEEYTRNVKKLTEKINGYLSKGLGLRREALTEGIGGDTAVYLLRVNYYPPTSDSVLGAPPHTDFCAITLFIPDEVPGFQVFKDDHWIDVEYTKSSVLVLIGDQFMRMSNGRYKNVLHRSVQNKEKTRMSWPIFVEPNHSLVIGPLPELTGDKNPPKFESSTFKEYVHQMVQNLLRAS</sequence>
<evidence type="ECO:0000256" key="2">
    <source>
        <dbReference type="ARBA" id="ARBA00023004"/>
    </source>
</evidence>
<feature type="region of interest" description="Disordered" evidence="4">
    <location>
        <begin position="1"/>
        <end position="83"/>
    </location>
</feature>
<dbReference type="STRING" id="81985.R0GML5"/>
<evidence type="ECO:0000256" key="4">
    <source>
        <dbReference type="SAM" id="MobiDB-lite"/>
    </source>
</evidence>